<keyword evidence="7" id="KW-0560">Oxidoreductase</keyword>
<dbReference type="AlphaFoldDB" id="A0A9Q8T4L6"/>
<dbReference type="PANTHER" id="PTHR43791:SF47">
    <property type="entry name" value="MAJOR FACILITATOR SUPERFAMILY (MFS) PROFILE DOMAIN-CONTAINING PROTEIN-RELATED"/>
    <property type="match status" value="1"/>
</dbReference>
<dbReference type="InterPro" id="IPR002347">
    <property type="entry name" value="SDR_fam"/>
</dbReference>
<dbReference type="Gene3D" id="3.40.50.720">
    <property type="entry name" value="NAD(P)-binding Rossmann-like Domain"/>
    <property type="match status" value="1"/>
</dbReference>
<evidence type="ECO:0000256" key="3">
    <source>
        <dbReference type="ARBA" id="ARBA00022448"/>
    </source>
</evidence>
<keyword evidence="4 9" id="KW-0812">Transmembrane</keyword>
<accession>A0A9Q8T4L6</accession>
<feature type="transmembrane region" description="Helical" evidence="9">
    <location>
        <begin position="686"/>
        <end position="708"/>
    </location>
</feature>
<dbReference type="FunFam" id="3.40.50.720:FF:000090">
    <property type="entry name" value="NADP-dependent mannitol dehydrogenase"/>
    <property type="match status" value="1"/>
</dbReference>
<sequence length="967" mass="105742">MPLYQPENLYAPILTQFSLKGKIAVVTGGSRGIGAEVVRGLAEAGADVAFIYKTNTEADETAARIAKETGVRVQAYRSDVTSRETIAKTINQIASEFGGGRIDVAVANAGVCANVKSLEYTERTWQDMNSVNYDGVMWTAQAVGNIFKKQGRGNLVITASVSAILVNVPQEQAAYNASKAAVVQLAKSLSVEWANFARVNCVSPGYILTEMLLTVFLAVLTKQPKELMEHWLSMIPGGRVCHPAELRGLYVFLASDACCYMTGSNVVIDGGYTLPLDTICIMTEPADTRDSRREFVNPLDAKPRKPSTASHASSPRFIGPGIVYGLNGLILSLKCYSELSSSQGPVFSRSKWPVYATMRQPAQCLCFRSTRTAGSNETPPLFDGGNKVFPLNLESGNDPSQVFFLPSDGPLMAKQIPNSGARAIVAYLNGGTKNSRENNDKADMFTQCLRLIHYQQLNSSRKHTKTTKYNINTMSSLKNNMKKAMGSDQSSSALNDLDRTQSAMEQEAHEFSLAEQKRIMRRVDIRLVATVGLLYCFSVIDRSNLPSAAVAGMREDLDLTGNRYSVVSLVFFTTYITFQPISVILGRTLGPRAYFTAITMICGGIVIGMGFLTHWGQLVALRVVLGALDSGFFPSCVYLLSTWYTRYEVGKRYSVFYMIVCFASAFAGILAFGLTQLDGTANFRGWSWIFIVEGVITCAIGIVGYFLLVGFPDAKKSAWNFLSQEETAWVISRVQADRGDAELPSFSVKKFLRGGADIKVWALSIIYFNNALIIFSLSFFLPIILKDNMGFNTGKAQILTAPPYVFAAIITYTTGWLGDRYMLRGPILVGDMVLSIVGTCLMGFHSDVAVRYLGVFLITAGSVSAVPATMAYQANNIRGQWKRAFCSAMVVGVSGIGGIAGSLVFRSQDKPHYLPGLSTCLGCAVLNVIIVIALSFYFRYWNTKAECGEVELEASDETQASDFRYTY</sequence>
<feature type="transmembrane region" description="Helical" evidence="9">
    <location>
        <begin position="884"/>
        <end position="904"/>
    </location>
</feature>
<feature type="transmembrane region" description="Helical" evidence="9">
    <location>
        <begin position="852"/>
        <end position="872"/>
    </location>
</feature>
<evidence type="ECO:0000256" key="4">
    <source>
        <dbReference type="ARBA" id="ARBA00022692"/>
    </source>
</evidence>
<dbReference type="PRINTS" id="PR00081">
    <property type="entry name" value="GDHRDH"/>
</dbReference>
<keyword evidence="12" id="KW-1185">Reference proteome</keyword>
<dbReference type="InterPro" id="IPR011701">
    <property type="entry name" value="MFS"/>
</dbReference>
<evidence type="ECO:0000256" key="2">
    <source>
        <dbReference type="ARBA" id="ARBA00006484"/>
    </source>
</evidence>
<dbReference type="KEGG" id="clup:CLUP02_14328"/>
<dbReference type="InterPro" id="IPR036291">
    <property type="entry name" value="NAD(P)-bd_dom_sf"/>
</dbReference>
<dbReference type="EMBL" id="CP019479">
    <property type="protein sequence ID" value="UQC88803.1"/>
    <property type="molecule type" value="Genomic_DNA"/>
</dbReference>
<dbReference type="InterPro" id="IPR036259">
    <property type="entry name" value="MFS_trans_sf"/>
</dbReference>
<evidence type="ECO:0000313" key="11">
    <source>
        <dbReference type="EMBL" id="UQC88803.1"/>
    </source>
</evidence>
<evidence type="ECO:0000256" key="5">
    <source>
        <dbReference type="ARBA" id="ARBA00022857"/>
    </source>
</evidence>
<evidence type="ECO:0000313" key="12">
    <source>
        <dbReference type="Proteomes" id="UP000830671"/>
    </source>
</evidence>
<dbReference type="GO" id="GO:0019594">
    <property type="term" value="P:mannitol metabolic process"/>
    <property type="evidence" value="ECO:0007669"/>
    <property type="project" value="UniProtKB-ARBA"/>
</dbReference>
<dbReference type="PROSITE" id="PS00061">
    <property type="entry name" value="ADH_SHORT"/>
    <property type="match status" value="1"/>
</dbReference>
<dbReference type="FunFam" id="1.20.1250.20:FF:000018">
    <property type="entry name" value="MFS transporter permease"/>
    <property type="match status" value="1"/>
</dbReference>
<comment type="subcellular location">
    <subcellularLocation>
        <location evidence="1">Membrane</location>
        <topology evidence="1">Multi-pass membrane protein</topology>
    </subcellularLocation>
</comment>
<evidence type="ECO:0000256" key="9">
    <source>
        <dbReference type="SAM" id="Phobius"/>
    </source>
</evidence>
<feature type="transmembrane region" description="Helical" evidence="9">
    <location>
        <begin position="619"/>
        <end position="641"/>
    </location>
</feature>
<reference evidence="11" key="1">
    <citation type="journal article" date="2021" name="Mol. Plant Microbe Interact.">
        <title>Complete Genome Sequence of the Plant-Pathogenic Fungus Colletotrichum lupini.</title>
        <authorList>
            <person name="Baroncelli R."/>
            <person name="Pensec F."/>
            <person name="Da Lio D."/>
            <person name="Boufleur T."/>
            <person name="Vicente I."/>
            <person name="Sarrocco S."/>
            <person name="Picot A."/>
            <person name="Baraldi E."/>
            <person name="Sukno S."/>
            <person name="Thon M."/>
            <person name="Le Floch G."/>
        </authorList>
    </citation>
    <scope>NUCLEOTIDE SEQUENCE</scope>
    <source>
        <strain evidence="11">IMI 504893</strain>
    </source>
</reference>
<evidence type="ECO:0000259" key="10">
    <source>
        <dbReference type="PROSITE" id="PS50850"/>
    </source>
</evidence>
<evidence type="ECO:0000256" key="7">
    <source>
        <dbReference type="ARBA" id="ARBA00023002"/>
    </source>
</evidence>
<keyword evidence="6 9" id="KW-1133">Transmembrane helix</keyword>
<feature type="transmembrane region" description="Helical" evidence="9">
    <location>
        <begin position="796"/>
        <end position="815"/>
    </location>
</feature>
<dbReference type="SUPFAM" id="SSF51735">
    <property type="entry name" value="NAD(P)-binding Rossmann-fold domains"/>
    <property type="match status" value="1"/>
</dbReference>
<name>A0A9Q8T4L6_9PEZI</name>
<dbReference type="GO" id="GO:0050085">
    <property type="term" value="F:mannitol 2-dehydrogenase (NADP+) activity"/>
    <property type="evidence" value="ECO:0007669"/>
    <property type="project" value="UniProtKB-ARBA"/>
</dbReference>
<keyword evidence="3" id="KW-0813">Transport</keyword>
<evidence type="ECO:0000256" key="6">
    <source>
        <dbReference type="ARBA" id="ARBA00022989"/>
    </source>
</evidence>
<dbReference type="Pfam" id="PF13561">
    <property type="entry name" value="adh_short_C2"/>
    <property type="match status" value="1"/>
</dbReference>
<evidence type="ECO:0000256" key="1">
    <source>
        <dbReference type="ARBA" id="ARBA00004141"/>
    </source>
</evidence>
<dbReference type="InterPro" id="IPR020846">
    <property type="entry name" value="MFS_dom"/>
</dbReference>
<dbReference type="PRINTS" id="PR00080">
    <property type="entry name" value="SDRFAMILY"/>
</dbReference>
<dbReference type="PANTHER" id="PTHR43791">
    <property type="entry name" value="PERMEASE-RELATED"/>
    <property type="match status" value="1"/>
</dbReference>
<gene>
    <name evidence="11" type="ORF">CLUP02_14328</name>
</gene>
<dbReference type="InterPro" id="IPR020904">
    <property type="entry name" value="Sc_DH/Rdtase_CS"/>
</dbReference>
<feature type="transmembrane region" description="Helical" evidence="9">
    <location>
        <begin position="564"/>
        <end position="586"/>
    </location>
</feature>
<dbReference type="RefSeq" id="XP_049150404.1">
    <property type="nucleotide sequence ID" value="XM_049293258.1"/>
</dbReference>
<feature type="domain" description="Major facilitator superfamily (MFS) profile" evidence="10">
    <location>
        <begin position="527"/>
        <end position="945"/>
    </location>
</feature>
<keyword evidence="8 9" id="KW-0472">Membrane</keyword>
<dbReference type="Pfam" id="PF07690">
    <property type="entry name" value="MFS_1"/>
    <property type="match status" value="1"/>
</dbReference>
<dbReference type="GO" id="GO:0016020">
    <property type="term" value="C:membrane"/>
    <property type="evidence" value="ECO:0007669"/>
    <property type="project" value="UniProtKB-SubCell"/>
</dbReference>
<dbReference type="GeneID" id="73348268"/>
<comment type="similarity">
    <text evidence="2">Belongs to the short-chain dehydrogenases/reductases (SDR) family.</text>
</comment>
<dbReference type="SUPFAM" id="SSF103473">
    <property type="entry name" value="MFS general substrate transporter"/>
    <property type="match status" value="1"/>
</dbReference>
<feature type="transmembrane region" description="Helical" evidence="9">
    <location>
        <begin position="760"/>
        <end position="784"/>
    </location>
</feature>
<organism evidence="11 12">
    <name type="scientific">Colletotrichum lupini</name>
    <dbReference type="NCBI Taxonomy" id="145971"/>
    <lineage>
        <taxon>Eukaryota</taxon>
        <taxon>Fungi</taxon>
        <taxon>Dikarya</taxon>
        <taxon>Ascomycota</taxon>
        <taxon>Pezizomycotina</taxon>
        <taxon>Sordariomycetes</taxon>
        <taxon>Hypocreomycetidae</taxon>
        <taxon>Glomerellales</taxon>
        <taxon>Glomerellaceae</taxon>
        <taxon>Colletotrichum</taxon>
        <taxon>Colletotrichum acutatum species complex</taxon>
    </lineage>
</organism>
<dbReference type="FunFam" id="1.20.1250.20:FF:000013">
    <property type="entry name" value="MFS general substrate transporter"/>
    <property type="match status" value="1"/>
</dbReference>
<evidence type="ECO:0000256" key="8">
    <source>
        <dbReference type="ARBA" id="ARBA00023136"/>
    </source>
</evidence>
<proteinExistence type="inferred from homology"/>
<feature type="transmembrane region" description="Helical" evidence="9">
    <location>
        <begin position="916"/>
        <end position="938"/>
    </location>
</feature>
<dbReference type="Proteomes" id="UP000830671">
    <property type="component" value="Chromosome 7"/>
</dbReference>
<dbReference type="GO" id="GO:0022857">
    <property type="term" value="F:transmembrane transporter activity"/>
    <property type="evidence" value="ECO:0007669"/>
    <property type="project" value="InterPro"/>
</dbReference>
<dbReference type="PROSITE" id="PS50850">
    <property type="entry name" value="MFS"/>
    <property type="match status" value="1"/>
</dbReference>
<dbReference type="Gene3D" id="1.20.1250.20">
    <property type="entry name" value="MFS general substrate transporter like domains"/>
    <property type="match status" value="2"/>
</dbReference>
<feature type="transmembrane region" description="Helical" evidence="9">
    <location>
        <begin position="593"/>
        <end position="613"/>
    </location>
</feature>
<keyword evidence="5" id="KW-0521">NADP</keyword>
<feature type="transmembrane region" description="Helical" evidence="9">
    <location>
        <begin position="653"/>
        <end position="674"/>
    </location>
</feature>
<protein>
    <submittedName>
        <fullName evidence="11">Major facilitator superfamily transporter</fullName>
    </submittedName>
</protein>
<feature type="transmembrane region" description="Helical" evidence="9">
    <location>
        <begin position="827"/>
        <end position="846"/>
    </location>
</feature>